<proteinExistence type="predicted"/>
<dbReference type="AlphaFoldDB" id="A0A2U1B9E7"/>
<reference evidence="2 3" key="1">
    <citation type="submission" date="2018-04" db="EMBL/GenBank/DDBJ databases">
        <title>Genomic Encyclopedia of Type Strains, Phase IV (KMG-IV): sequencing the most valuable type-strain genomes for metagenomic binning, comparative biology and taxonomic classification.</title>
        <authorList>
            <person name="Goeker M."/>
        </authorList>
    </citation>
    <scope>NUCLEOTIDE SEQUENCE [LARGE SCALE GENOMIC DNA]</scope>
    <source>
        <strain evidence="2 3">DSM 14823</strain>
    </source>
</reference>
<dbReference type="RefSeq" id="WP_116882811.1">
    <property type="nucleotide sequence ID" value="NZ_CABMMC010000020.1"/>
</dbReference>
<dbReference type="Proteomes" id="UP000576225">
    <property type="component" value="Unassembled WGS sequence"/>
</dbReference>
<keyword evidence="3" id="KW-1185">Reference proteome</keyword>
<gene>
    <name evidence="2" type="ORF">C8D82_103156</name>
    <name evidence="1" type="ORF">HF882_22790</name>
</gene>
<dbReference type="EMBL" id="JABAEW010000121">
    <property type="protein sequence ID" value="NMD89415.1"/>
    <property type="molecule type" value="Genomic_DNA"/>
</dbReference>
<evidence type="ECO:0000313" key="3">
    <source>
        <dbReference type="Proteomes" id="UP000245959"/>
    </source>
</evidence>
<dbReference type="EMBL" id="QEKH01000003">
    <property type="protein sequence ID" value="PVY45242.1"/>
    <property type="molecule type" value="Genomic_DNA"/>
</dbReference>
<protein>
    <submittedName>
        <fullName evidence="2">Uncharacterized protein</fullName>
    </submittedName>
</protein>
<comment type="caution">
    <text evidence="2">The sequence shown here is derived from an EMBL/GenBank/DDBJ whole genome shotgun (WGS) entry which is preliminary data.</text>
</comment>
<evidence type="ECO:0000313" key="4">
    <source>
        <dbReference type="Proteomes" id="UP000576225"/>
    </source>
</evidence>
<evidence type="ECO:0000313" key="1">
    <source>
        <dbReference type="EMBL" id="NMD89415.1"/>
    </source>
</evidence>
<dbReference type="GeneID" id="78294136"/>
<reference evidence="1 4" key="2">
    <citation type="submission" date="2020-04" db="EMBL/GenBank/DDBJ databases">
        <authorList>
            <person name="Hitch T.C.A."/>
            <person name="Wylensek D."/>
            <person name="Clavel T."/>
        </authorList>
    </citation>
    <scope>NUCLEOTIDE SEQUENCE [LARGE SCALE GENOMIC DNA]</scope>
    <source>
        <strain evidence="1 4">COR2-253-APC-1A</strain>
    </source>
</reference>
<evidence type="ECO:0000313" key="2">
    <source>
        <dbReference type="EMBL" id="PVY45242.1"/>
    </source>
</evidence>
<sequence>MDINQNDTPLTQLERAKAEGCMVALGIMEAYLDRAVRILQEVSCPEAIPGLKRATNKLFQELAENALTASAETMGIVRRNNTTVNTEEAVKIGIGMTLKVSAFRAFLAQLQVVSPFAQEGR</sequence>
<name>A0A2U1B9E7_9BACT</name>
<organism evidence="2 3">
    <name type="scientific">Victivallis vadensis</name>
    <dbReference type="NCBI Taxonomy" id="172901"/>
    <lineage>
        <taxon>Bacteria</taxon>
        <taxon>Pseudomonadati</taxon>
        <taxon>Lentisphaerota</taxon>
        <taxon>Lentisphaeria</taxon>
        <taxon>Victivallales</taxon>
        <taxon>Victivallaceae</taxon>
        <taxon>Victivallis</taxon>
    </lineage>
</organism>
<accession>A0A2U1B9E7</accession>
<dbReference type="Proteomes" id="UP000245959">
    <property type="component" value="Unassembled WGS sequence"/>
</dbReference>